<evidence type="ECO:0000313" key="1">
    <source>
        <dbReference type="EMBL" id="STZ83108.1"/>
    </source>
</evidence>
<gene>
    <name evidence="1" type="ORF">NCTC10295_02444</name>
</gene>
<keyword evidence="2" id="KW-1185">Reference proteome</keyword>
<reference evidence="1 2" key="1">
    <citation type="submission" date="2018-06" db="EMBL/GenBank/DDBJ databases">
        <authorList>
            <consortium name="Pathogen Informatics"/>
            <person name="Doyle S."/>
        </authorList>
    </citation>
    <scope>NUCLEOTIDE SEQUENCE [LARGE SCALE GENOMIC DNA]</scope>
    <source>
        <strain evidence="1 2">NCTC10295</strain>
    </source>
</reference>
<evidence type="ECO:0000313" key="2">
    <source>
        <dbReference type="Proteomes" id="UP000254651"/>
    </source>
</evidence>
<protein>
    <submittedName>
        <fullName evidence="1">Phage associated protein</fullName>
    </submittedName>
</protein>
<dbReference type="AlphaFoldDB" id="A0A378URV6"/>
<dbReference type="EMBL" id="UGQS01000006">
    <property type="protein sequence ID" value="STZ83108.1"/>
    <property type="molecule type" value="Genomic_DNA"/>
</dbReference>
<name>A0A378URV6_BERDE</name>
<organism evidence="1 2">
    <name type="scientific">Bergeriella denitrificans</name>
    <name type="common">Neisseria denitrificans</name>
    <dbReference type="NCBI Taxonomy" id="494"/>
    <lineage>
        <taxon>Bacteria</taxon>
        <taxon>Pseudomonadati</taxon>
        <taxon>Pseudomonadota</taxon>
        <taxon>Betaproteobacteria</taxon>
        <taxon>Neisseriales</taxon>
        <taxon>Neisseriaceae</taxon>
        <taxon>Bergeriella</taxon>
    </lineage>
</organism>
<dbReference type="Proteomes" id="UP000254651">
    <property type="component" value="Unassembled WGS sequence"/>
</dbReference>
<accession>A0A378URV6</accession>
<sequence>MIINVKSATLLHFLRIPRKVKWKPPPKNAAGLIKLLHVAKSKLLLARWGTTRCLLANVSQGKTSSTKLSLEELELALRAMKARGFVVAAKPQGRRRGYSGVRAAGGYGGAG</sequence>
<proteinExistence type="predicted"/>